<evidence type="ECO:0000313" key="1">
    <source>
        <dbReference type="EMBL" id="WGH75386.1"/>
    </source>
</evidence>
<evidence type="ECO:0000313" key="2">
    <source>
        <dbReference type="Proteomes" id="UP001232001"/>
    </source>
</evidence>
<accession>A0ABY8L1R1</accession>
<organism evidence="1 2">
    <name type="scientific">Tenacibaculum tangerinum</name>
    <dbReference type="NCBI Taxonomy" id="3038772"/>
    <lineage>
        <taxon>Bacteria</taxon>
        <taxon>Pseudomonadati</taxon>
        <taxon>Bacteroidota</taxon>
        <taxon>Flavobacteriia</taxon>
        <taxon>Flavobacteriales</taxon>
        <taxon>Flavobacteriaceae</taxon>
        <taxon>Tenacibaculum</taxon>
    </lineage>
</organism>
<keyword evidence="2" id="KW-1185">Reference proteome</keyword>
<sequence>MIVDKRNESYHSSANHSYPKSRLIQKVIDSISSTPFSFKAALNKHQNFNLNEDELTLLFANQNQFQINKIGIPIRVGEQYRDLYHKTKGIPDLHYSILEEGLNYEPVFIMEAKRLPSPSVNREKEYVVGKTPSGNPNGGIERFKYQKHGKGLSYCGILGYVERGNFEDWLDKINSWILELMPTWSEQEKLKFLEKESIQVLLSSKVLREDSSELNLYHFWIDIFRKK</sequence>
<gene>
    <name evidence="1" type="ORF">P8625_15135</name>
</gene>
<proteinExistence type="predicted"/>
<protein>
    <submittedName>
        <fullName evidence="1">Uncharacterized protein</fullName>
    </submittedName>
</protein>
<reference evidence="1 2" key="1">
    <citation type="submission" date="2023-04" db="EMBL/GenBank/DDBJ databases">
        <title>Tenacibaculum tangerinum sp. nov., isolated from sea tidal flat of South Korea.</title>
        <authorList>
            <person name="Lee S.H."/>
            <person name="Kim J.-J."/>
        </authorList>
    </citation>
    <scope>NUCLEOTIDE SEQUENCE [LARGE SCALE GENOMIC DNA]</scope>
    <source>
        <strain evidence="1 2">GRR-S3-23</strain>
    </source>
</reference>
<dbReference type="EMBL" id="CP122539">
    <property type="protein sequence ID" value="WGH75386.1"/>
    <property type="molecule type" value="Genomic_DNA"/>
</dbReference>
<dbReference type="RefSeq" id="WP_279651271.1">
    <property type="nucleotide sequence ID" value="NZ_CP122539.1"/>
</dbReference>
<dbReference type="Proteomes" id="UP001232001">
    <property type="component" value="Chromosome"/>
</dbReference>
<name>A0ABY8L1R1_9FLAO</name>